<evidence type="ECO:0000313" key="2">
    <source>
        <dbReference type="EMBL" id="EJP61400.1"/>
    </source>
</evidence>
<evidence type="ECO:0000256" key="1">
    <source>
        <dbReference type="SAM" id="MobiDB-lite"/>
    </source>
</evidence>
<dbReference type="EMBL" id="JH725210">
    <property type="protein sequence ID" value="EJP61400.1"/>
    <property type="molecule type" value="Genomic_DNA"/>
</dbReference>
<feature type="compositionally biased region" description="Basic and acidic residues" evidence="1">
    <location>
        <begin position="286"/>
        <end position="300"/>
    </location>
</feature>
<feature type="compositionally biased region" description="Basic and acidic residues" evidence="1">
    <location>
        <begin position="151"/>
        <end position="169"/>
    </location>
</feature>
<feature type="compositionally biased region" description="Basic and acidic residues" evidence="1">
    <location>
        <begin position="195"/>
        <end position="216"/>
    </location>
</feature>
<feature type="compositionally biased region" description="Basic residues" evidence="1">
    <location>
        <begin position="184"/>
        <end position="194"/>
    </location>
</feature>
<dbReference type="PANTHER" id="PTHR40132">
    <property type="entry name" value="PRE-MRNA-SPLICING FACTOR 38B"/>
    <property type="match status" value="1"/>
</dbReference>
<dbReference type="Proteomes" id="UP000002762">
    <property type="component" value="Unassembled WGS sequence"/>
</dbReference>
<dbReference type="InParanoid" id="J4VS14"/>
<dbReference type="OrthoDB" id="2431475at2759"/>
<keyword evidence="3" id="KW-1185">Reference proteome</keyword>
<feature type="region of interest" description="Disordered" evidence="1">
    <location>
        <begin position="84"/>
        <end position="308"/>
    </location>
</feature>
<name>J4VS14_BEAB2</name>
<accession>J4VS14</accession>
<sequence>MSTDEFLTDDYVAGLLSQEASDCSIKYSAMGVDAFLVKDSKSKKSTNMPKPNTRFLRNIIRGTDTHNKALLAKEAAESKARLKRLERAEETKRKKLNPTTKDLRERHMGDIQAILGGGKRRGRDGGADTDNNKKETDRRDRAKAKRGARPHKNEDNYRDGDQRGPHEGRASSNYGNESSEHYGSRQHGRRRSQHKDRSADDEPQPRLHKSSRDGRSRSPGGYCLFKRTRSRDAERRRHRHRSLPRDRSSVSAENQSALRDSENEEIGPVLPPKIRGRGAVGVSSGIDRRFSASYDPKTDIEGFDDANI</sequence>
<proteinExistence type="predicted"/>
<feature type="compositionally biased region" description="Basic and acidic residues" evidence="1">
    <location>
        <begin position="123"/>
        <end position="140"/>
    </location>
</feature>
<protein>
    <submittedName>
        <fullName evidence="2">Pre-mRNA-splicing factor 38B</fullName>
    </submittedName>
</protein>
<dbReference type="HOGENOM" id="CLU_038073_1_0_1"/>
<dbReference type="GeneID" id="19892655"/>
<reference evidence="2 3" key="1">
    <citation type="journal article" date="2012" name="Sci. Rep.">
        <title>Genomic perspectives on the evolution of fungal entomopathogenicity in Beauveria bassiana.</title>
        <authorList>
            <person name="Xiao G."/>
            <person name="Ying S.H."/>
            <person name="Zheng P."/>
            <person name="Wang Z.L."/>
            <person name="Zhang S."/>
            <person name="Xie X.Q."/>
            <person name="Shang Y."/>
            <person name="St Leger R.J."/>
            <person name="Zhao G.P."/>
            <person name="Wang C."/>
            <person name="Feng M.G."/>
        </authorList>
    </citation>
    <scope>NUCLEOTIDE SEQUENCE [LARGE SCALE GENOMIC DNA]</scope>
    <source>
        <strain evidence="2 3">ARSEF 2860</strain>
    </source>
</reference>
<dbReference type="RefSeq" id="XP_008602962.1">
    <property type="nucleotide sequence ID" value="XM_008604740.1"/>
</dbReference>
<feature type="compositionally biased region" description="Basic residues" evidence="1">
    <location>
        <begin position="141"/>
        <end position="150"/>
    </location>
</feature>
<evidence type="ECO:0000313" key="3">
    <source>
        <dbReference type="Proteomes" id="UP000002762"/>
    </source>
</evidence>
<dbReference type="AlphaFoldDB" id="J4VS14"/>
<dbReference type="PANTHER" id="PTHR40132:SF1">
    <property type="entry name" value="PRE-MRNA-SPLICING FACTOR 38B"/>
    <property type="match status" value="1"/>
</dbReference>
<gene>
    <name evidence="2" type="ORF">BBA_09643</name>
</gene>
<dbReference type="STRING" id="655819.J4VS14"/>
<organism evidence="2 3">
    <name type="scientific">Beauveria bassiana (strain ARSEF 2860)</name>
    <name type="common">White muscardine disease fungus</name>
    <name type="synonym">Tritirachium shiotae</name>
    <dbReference type="NCBI Taxonomy" id="655819"/>
    <lineage>
        <taxon>Eukaryota</taxon>
        <taxon>Fungi</taxon>
        <taxon>Dikarya</taxon>
        <taxon>Ascomycota</taxon>
        <taxon>Pezizomycotina</taxon>
        <taxon>Sordariomycetes</taxon>
        <taxon>Hypocreomycetidae</taxon>
        <taxon>Hypocreales</taxon>
        <taxon>Cordycipitaceae</taxon>
        <taxon>Beauveria</taxon>
    </lineage>
</organism>